<dbReference type="AlphaFoldDB" id="A0A286GF20"/>
<reference evidence="2 3" key="1">
    <citation type="submission" date="2017-09" db="EMBL/GenBank/DDBJ databases">
        <authorList>
            <person name="Ehlers B."/>
            <person name="Leendertz F.H."/>
        </authorList>
    </citation>
    <scope>NUCLEOTIDE SEQUENCE [LARGE SCALE GENOMIC DNA]</scope>
    <source>
        <strain evidence="2 3">USBA 140</strain>
    </source>
</reference>
<evidence type="ECO:0000313" key="3">
    <source>
        <dbReference type="Proteomes" id="UP000219621"/>
    </source>
</evidence>
<feature type="chain" id="PRO_5013193992" description="PEGA domain-containing protein" evidence="1">
    <location>
        <begin position="20"/>
        <end position="198"/>
    </location>
</feature>
<name>A0A286GF20_9PROT</name>
<evidence type="ECO:0008006" key="4">
    <source>
        <dbReference type="Google" id="ProtNLM"/>
    </source>
</evidence>
<sequence length="198" mass="20572">MFVRAALAGLSLVTLGACSTIVEGSSQNVTVMTDPSGASCRLESNRGIVGIVNPTPGSIQLEKSKDNVTVLCEKEGYQPSAGTLASSFEGMTFGNIIFGGIVGVGIDAASGAMNKYPPSVTVQLAPVSFPSAMARDAFFDQKIAALRVRHEQTKATTASQCSADENACKSRLSALDRILDADVADLELKRANARVDGA</sequence>
<protein>
    <recommendedName>
        <fullName evidence="4">PEGA domain-containing protein</fullName>
    </recommendedName>
</protein>
<accession>A0A286GF20</accession>
<evidence type="ECO:0000313" key="2">
    <source>
        <dbReference type="EMBL" id="SOD94117.1"/>
    </source>
</evidence>
<keyword evidence="3" id="KW-1185">Reference proteome</keyword>
<dbReference type="EMBL" id="OCNJ01000003">
    <property type="protein sequence ID" value="SOD94117.1"/>
    <property type="molecule type" value="Genomic_DNA"/>
</dbReference>
<gene>
    <name evidence="2" type="ORF">SAMN05421508_103362</name>
</gene>
<keyword evidence="1" id="KW-0732">Signal</keyword>
<evidence type="ECO:0000256" key="1">
    <source>
        <dbReference type="SAM" id="SignalP"/>
    </source>
</evidence>
<feature type="signal peptide" evidence="1">
    <location>
        <begin position="1"/>
        <end position="19"/>
    </location>
</feature>
<proteinExistence type="predicted"/>
<dbReference type="PROSITE" id="PS51257">
    <property type="entry name" value="PROKAR_LIPOPROTEIN"/>
    <property type="match status" value="1"/>
</dbReference>
<organism evidence="2 3">
    <name type="scientific">Caenispirillum bisanense</name>
    <dbReference type="NCBI Taxonomy" id="414052"/>
    <lineage>
        <taxon>Bacteria</taxon>
        <taxon>Pseudomonadati</taxon>
        <taxon>Pseudomonadota</taxon>
        <taxon>Alphaproteobacteria</taxon>
        <taxon>Rhodospirillales</taxon>
        <taxon>Novispirillaceae</taxon>
        <taxon>Caenispirillum</taxon>
    </lineage>
</organism>
<dbReference type="Proteomes" id="UP000219621">
    <property type="component" value="Unassembled WGS sequence"/>
</dbReference>